<dbReference type="KEGG" id="mprt:ET475_01270"/>
<dbReference type="OrthoDB" id="5077620at2"/>
<feature type="transmembrane region" description="Helical" evidence="1">
    <location>
        <begin position="40"/>
        <end position="61"/>
    </location>
</feature>
<keyword evidence="3" id="KW-1185">Reference proteome</keyword>
<sequence length="97" mass="9834">MSSEAERVGRTPFGGVIAVWVAAVVIGVLVGVLTPSGQRAQWFAIGLAGCLVLSFAVQLWAGRPQRFISRVALSILGSLVVLGAISAVFGLVAAAAG</sequence>
<keyword evidence="1" id="KW-0472">Membrane</keyword>
<dbReference type="EMBL" id="CP035494">
    <property type="protein sequence ID" value="QAY58767.1"/>
    <property type="molecule type" value="Genomic_DNA"/>
</dbReference>
<protein>
    <submittedName>
        <fullName evidence="2">Uncharacterized protein</fullName>
    </submittedName>
</protein>
<keyword evidence="1" id="KW-0812">Transmembrane</keyword>
<gene>
    <name evidence="2" type="ORF">ET475_01270</name>
</gene>
<accession>A0A4P6EFA0</accession>
<keyword evidence="1" id="KW-1133">Transmembrane helix</keyword>
<evidence type="ECO:0000256" key="1">
    <source>
        <dbReference type="SAM" id="Phobius"/>
    </source>
</evidence>
<reference evidence="2 3" key="1">
    <citation type="submission" date="2019-01" db="EMBL/GenBank/DDBJ databases">
        <title>Genome sequencing of strain DFW100M-13.</title>
        <authorList>
            <person name="Heo J."/>
            <person name="Kim S.-J."/>
            <person name="Kim J.-S."/>
            <person name="Hong S.-B."/>
            <person name="Kwon S.-W."/>
        </authorList>
    </citation>
    <scope>NUCLEOTIDE SEQUENCE [LARGE SCALE GENOMIC DNA]</scope>
    <source>
        <strain evidence="2 3">DFW100M-13</strain>
    </source>
</reference>
<evidence type="ECO:0000313" key="2">
    <source>
        <dbReference type="EMBL" id="QAY58767.1"/>
    </source>
</evidence>
<proteinExistence type="predicted"/>
<organism evidence="2 3">
    <name type="scientific">Microbacterium protaetiae</name>
    <dbReference type="NCBI Taxonomy" id="2509458"/>
    <lineage>
        <taxon>Bacteria</taxon>
        <taxon>Bacillati</taxon>
        <taxon>Actinomycetota</taxon>
        <taxon>Actinomycetes</taxon>
        <taxon>Micrococcales</taxon>
        <taxon>Microbacteriaceae</taxon>
        <taxon>Microbacterium</taxon>
    </lineage>
</organism>
<dbReference type="Proteomes" id="UP000293995">
    <property type="component" value="Chromosome"/>
</dbReference>
<feature type="transmembrane region" description="Helical" evidence="1">
    <location>
        <begin position="73"/>
        <end position="96"/>
    </location>
</feature>
<evidence type="ECO:0000313" key="3">
    <source>
        <dbReference type="Proteomes" id="UP000293995"/>
    </source>
</evidence>
<dbReference type="AlphaFoldDB" id="A0A4P6EFA0"/>
<feature type="transmembrane region" description="Helical" evidence="1">
    <location>
        <begin position="12"/>
        <end position="34"/>
    </location>
</feature>
<dbReference type="RefSeq" id="WP_129385293.1">
    <property type="nucleotide sequence ID" value="NZ_CP035494.1"/>
</dbReference>
<name>A0A4P6EFA0_9MICO</name>